<dbReference type="RefSeq" id="WP_272752973.1">
    <property type="nucleotide sequence ID" value="NZ_JAQQLF010000025.1"/>
</dbReference>
<evidence type="ECO:0000256" key="1">
    <source>
        <dbReference type="SAM" id="MobiDB-lite"/>
    </source>
</evidence>
<evidence type="ECO:0000313" key="2">
    <source>
        <dbReference type="EMBL" id="MDC7718739.1"/>
    </source>
</evidence>
<gene>
    <name evidence="2" type="ORF">PQU95_16180</name>
</gene>
<dbReference type="Proteomes" id="UP001219956">
    <property type="component" value="Unassembled WGS sequence"/>
</dbReference>
<proteinExistence type="predicted"/>
<evidence type="ECO:0000313" key="3">
    <source>
        <dbReference type="Proteomes" id="UP001219956"/>
    </source>
</evidence>
<dbReference type="EMBL" id="JAQQLF010000025">
    <property type="protein sequence ID" value="MDC7718739.1"/>
    <property type="molecule type" value="Genomic_DNA"/>
</dbReference>
<organism evidence="2 3">
    <name type="scientific">Vogesella aquatica</name>
    <dbReference type="NCBI Taxonomy" id="2984206"/>
    <lineage>
        <taxon>Bacteria</taxon>
        <taxon>Pseudomonadati</taxon>
        <taxon>Pseudomonadota</taxon>
        <taxon>Betaproteobacteria</taxon>
        <taxon>Neisseriales</taxon>
        <taxon>Chromobacteriaceae</taxon>
        <taxon>Vogesella</taxon>
    </lineage>
</organism>
<name>A0ABT5J1M5_9NEIS</name>
<accession>A0ABT5J1M5</accession>
<feature type="region of interest" description="Disordered" evidence="1">
    <location>
        <begin position="52"/>
        <end position="74"/>
    </location>
</feature>
<sequence>MSIPDWLATSLQHTAQNPALSAKSGYKIEVGTKVGTAESLTQQGFQGFVPTVPTVPTKKQSPGKTTETGGNTPAVAANDADTGHPIPDDLPGLVSRVATLEGWPQDLQAEHLAIIRRQLVSGECDADTIRAGWLAHIDRWHNVREAIEERAAIMEYDGGVPRKQAEQLAAADNQCLACRHWRGELTTTDDRTMALSLVSVKQAPRASRTIGICAKRYKPWRVSNIPGDADYSRWHIVGHCGWEAGQGRLAA</sequence>
<feature type="compositionally biased region" description="Polar residues" evidence="1">
    <location>
        <begin position="57"/>
        <end position="71"/>
    </location>
</feature>
<comment type="caution">
    <text evidence="2">The sequence shown here is derived from an EMBL/GenBank/DDBJ whole genome shotgun (WGS) entry which is preliminary data.</text>
</comment>
<reference evidence="2 3" key="1">
    <citation type="submission" date="2023-01" db="EMBL/GenBank/DDBJ databases">
        <title>Novel species of the genus Vogesella isolated from rivers.</title>
        <authorList>
            <person name="Lu H."/>
        </authorList>
    </citation>
    <scope>NUCLEOTIDE SEQUENCE [LARGE SCALE GENOMIC DNA]</scope>
    <source>
        <strain evidence="2 3">DC21W</strain>
    </source>
</reference>
<protein>
    <submittedName>
        <fullName evidence="2">Uncharacterized protein</fullName>
    </submittedName>
</protein>
<keyword evidence="3" id="KW-1185">Reference proteome</keyword>